<name>A0A250WVL5_9CHLO</name>
<dbReference type="OrthoDB" id="559730at2759"/>
<reference evidence="2 3" key="1">
    <citation type="submission" date="2017-08" db="EMBL/GenBank/DDBJ databases">
        <title>Acidophilic green algal genome provides insights into adaptation to an acidic environment.</title>
        <authorList>
            <person name="Hirooka S."/>
            <person name="Hirose Y."/>
            <person name="Kanesaki Y."/>
            <person name="Higuchi S."/>
            <person name="Fujiwara T."/>
            <person name="Onuma R."/>
            <person name="Era A."/>
            <person name="Ohbayashi R."/>
            <person name="Uzuka A."/>
            <person name="Nozaki H."/>
            <person name="Yoshikawa H."/>
            <person name="Miyagishima S.Y."/>
        </authorList>
    </citation>
    <scope>NUCLEOTIDE SEQUENCE [LARGE SCALE GENOMIC DNA]</scope>
    <source>
        <strain evidence="2 3">NIES-2499</strain>
    </source>
</reference>
<dbReference type="EMBL" id="BEGY01000009">
    <property type="protein sequence ID" value="GAX74861.1"/>
    <property type="molecule type" value="Genomic_DNA"/>
</dbReference>
<gene>
    <name evidence="2" type="ORF">CEUSTIGMA_g2307.t1</name>
</gene>
<accession>A0A250WVL5</accession>
<dbReference type="Proteomes" id="UP000232323">
    <property type="component" value="Unassembled WGS sequence"/>
</dbReference>
<keyword evidence="3" id="KW-1185">Reference proteome</keyword>
<comment type="caution">
    <text evidence="2">The sequence shown here is derived from an EMBL/GenBank/DDBJ whole genome shotgun (WGS) entry which is preliminary data.</text>
</comment>
<feature type="region of interest" description="Disordered" evidence="1">
    <location>
        <begin position="17"/>
        <end position="75"/>
    </location>
</feature>
<evidence type="ECO:0000313" key="3">
    <source>
        <dbReference type="Proteomes" id="UP000232323"/>
    </source>
</evidence>
<evidence type="ECO:0000313" key="2">
    <source>
        <dbReference type="EMBL" id="GAX74861.1"/>
    </source>
</evidence>
<evidence type="ECO:0000256" key="1">
    <source>
        <dbReference type="SAM" id="MobiDB-lite"/>
    </source>
</evidence>
<sequence length="162" mass="17793">MKATSTNTGHVVVYKEVEDDNGWSKVDTQGSGDEGLFGIDRLKERKRRTLAAQDDEKRRPKNRPGRNADGKSDGTLGLADIATRLMPYNSGVRPTDTEILLVLKESPTNHLGRVQAAEWDTILALWISRPGAKSGDHASMHLPLTPMRDDHDQVGGKCCCIS</sequence>
<dbReference type="AlphaFoldDB" id="A0A250WVL5"/>
<protein>
    <submittedName>
        <fullName evidence="2">Uncharacterized protein</fullName>
    </submittedName>
</protein>
<proteinExistence type="predicted"/>
<organism evidence="2 3">
    <name type="scientific">Chlamydomonas eustigma</name>
    <dbReference type="NCBI Taxonomy" id="1157962"/>
    <lineage>
        <taxon>Eukaryota</taxon>
        <taxon>Viridiplantae</taxon>
        <taxon>Chlorophyta</taxon>
        <taxon>core chlorophytes</taxon>
        <taxon>Chlorophyceae</taxon>
        <taxon>CS clade</taxon>
        <taxon>Chlamydomonadales</taxon>
        <taxon>Chlamydomonadaceae</taxon>
        <taxon>Chlamydomonas</taxon>
    </lineage>
</organism>